<dbReference type="EMBL" id="JAAC01000080">
    <property type="protein sequence ID" value="KDE63436.1"/>
    <property type="molecule type" value="Genomic_DNA"/>
</dbReference>
<dbReference type="AlphaFoldDB" id="A0AB73BWJ6"/>
<evidence type="ECO:0000313" key="2">
    <source>
        <dbReference type="Proteomes" id="UP000027473"/>
    </source>
</evidence>
<comment type="caution">
    <text evidence="1">The sequence shown here is derived from an EMBL/GenBank/DDBJ whole genome shotgun (WGS) entry which is preliminary data.</text>
</comment>
<protein>
    <submittedName>
        <fullName evidence="1">Uncharacterized protein</fullName>
    </submittedName>
</protein>
<reference evidence="1 2" key="1">
    <citation type="submission" date="2014-01" db="EMBL/GenBank/DDBJ databases">
        <title>Comparative genomics of Fusobacterium necrophorum wild isolates.</title>
        <authorList>
            <person name="Kittichotirat W."/>
            <person name="Bumgarner R.E."/>
            <person name="Lawrence P."/>
        </authorList>
    </citation>
    <scope>NUCLEOTIDE SEQUENCE [LARGE SCALE GENOMIC DNA]</scope>
    <source>
        <strain evidence="1 2">BL</strain>
    </source>
</reference>
<sequence length="136" mass="16236">MNSYYNQNYTEEDINKILEIIKECIQNNNYTIAMNENRQENIEFINEYNIRSDRQKSILLQLHTNDFCHTLQNTKVGYEYEVLYVFVPQVNLYDANGIEVRVDIYIKINIIDTPSGKRVAVISFHKRNKPTDYLFK</sequence>
<dbReference type="Proteomes" id="UP000027473">
    <property type="component" value="Unassembled WGS sequence"/>
</dbReference>
<dbReference type="RefSeq" id="WP_035902103.1">
    <property type="nucleotide sequence ID" value="NZ_JAAC01000080.1"/>
</dbReference>
<evidence type="ECO:0000313" key="1">
    <source>
        <dbReference type="EMBL" id="KDE63436.1"/>
    </source>
</evidence>
<dbReference type="Gene3D" id="3.30.2310.40">
    <property type="match status" value="1"/>
</dbReference>
<proteinExistence type="predicted"/>
<accession>A0AB73BWJ6</accession>
<organism evidence="1 2">
    <name type="scientific">Fusobacterium necrophorum BL</name>
    <dbReference type="NCBI Taxonomy" id="1441732"/>
    <lineage>
        <taxon>Bacteria</taxon>
        <taxon>Fusobacteriati</taxon>
        <taxon>Fusobacteriota</taxon>
        <taxon>Fusobacteriia</taxon>
        <taxon>Fusobacteriales</taxon>
        <taxon>Fusobacteriaceae</taxon>
        <taxon>Fusobacterium</taxon>
    </lineage>
</organism>
<dbReference type="InterPro" id="IPR038493">
    <property type="entry name" value="MqsR_sf"/>
</dbReference>
<gene>
    <name evidence="1" type="ORF">FUSO3_05245</name>
</gene>
<name>A0AB73BWJ6_9FUSO</name>